<gene>
    <name evidence="3" type="ORF">HMPREF0645_0315</name>
</gene>
<protein>
    <submittedName>
        <fullName evidence="3">Acyltransferase</fullName>
    </submittedName>
</protein>
<keyword evidence="1" id="KW-0812">Transmembrane</keyword>
<feature type="transmembrane region" description="Helical" evidence="1">
    <location>
        <begin position="262"/>
        <end position="284"/>
    </location>
</feature>
<feature type="transmembrane region" description="Helical" evidence="1">
    <location>
        <begin position="36"/>
        <end position="54"/>
    </location>
</feature>
<dbReference type="HOGENOM" id="CLU_811005_0_0_10"/>
<dbReference type="PANTHER" id="PTHR37312">
    <property type="entry name" value="MEMBRANE-BOUND ACYLTRANSFERASE YKRP-RELATED"/>
    <property type="match status" value="1"/>
</dbReference>
<keyword evidence="1" id="KW-0472">Membrane</keyword>
<evidence type="ECO:0000256" key="1">
    <source>
        <dbReference type="SAM" id="Phobius"/>
    </source>
</evidence>
<dbReference type="OrthoDB" id="6623990at2"/>
<sequence>MPERKRWIDLLRGICMMAILWDHTEIYMSGRNIIPYSIYVTDALVVFFFLSGYLMFKANGFDIKHKIKSICQTLLLPYFLFTIGITITKTWVRGQQLVFPDLITHIITGQASWFIAALITAELLFSIVLYLCREKIGAVAMVSFTLSGILLVFHDKINMSFWQIQNAFLAILFLFLGYAYHRYESHFKILSRPIYILLGVLVMVVIKLVVYTQSIDLFINPIVISHYPLFFLNVLVSILVLTCLAKNMPSMPLIQWTGRNSIVYYFLSGAVPLITQKLFTAIGLAYNHNYFIILAAFAVVYLLASALTWIICRYVPFITGRF</sequence>
<accession>D1PTN0</accession>
<feature type="transmembrane region" description="Helical" evidence="1">
    <location>
        <begin position="75"/>
        <end position="92"/>
    </location>
</feature>
<dbReference type="RefSeq" id="WP_007174664.1">
    <property type="nucleotide sequence ID" value="NZ_GG704782.1"/>
</dbReference>
<organism evidence="3 4">
    <name type="scientific">Hallella bergensis DSM 17361</name>
    <dbReference type="NCBI Taxonomy" id="585502"/>
    <lineage>
        <taxon>Bacteria</taxon>
        <taxon>Pseudomonadati</taxon>
        <taxon>Bacteroidota</taxon>
        <taxon>Bacteroidia</taxon>
        <taxon>Bacteroidales</taxon>
        <taxon>Prevotellaceae</taxon>
        <taxon>Hallella</taxon>
    </lineage>
</organism>
<feature type="transmembrane region" description="Helical" evidence="1">
    <location>
        <begin position="136"/>
        <end position="154"/>
    </location>
</feature>
<keyword evidence="4" id="KW-1185">Reference proteome</keyword>
<dbReference type="Pfam" id="PF01757">
    <property type="entry name" value="Acyl_transf_3"/>
    <property type="match status" value="1"/>
</dbReference>
<reference evidence="3 4" key="1">
    <citation type="submission" date="2009-10" db="EMBL/GenBank/DDBJ databases">
        <authorList>
            <person name="Qin X."/>
            <person name="Bachman B."/>
            <person name="Battles P."/>
            <person name="Bell A."/>
            <person name="Bess C."/>
            <person name="Bickham C."/>
            <person name="Chaboub L."/>
            <person name="Chen D."/>
            <person name="Coyle M."/>
            <person name="Deiros D.R."/>
            <person name="Dinh H."/>
            <person name="Forbes L."/>
            <person name="Fowler G."/>
            <person name="Francisco L."/>
            <person name="Fu Q."/>
            <person name="Gubbala S."/>
            <person name="Hale W."/>
            <person name="Han Y."/>
            <person name="Hemphill L."/>
            <person name="Highlander S.K."/>
            <person name="Hirani K."/>
            <person name="Hogues M."/>
            <person name="Jackson L."/>
            <person name="Jakkamsetti A."/>
            <person name="Javaid M."/>
            <person name="Jiang H."/>
            <person name="Korchina V."/>
            <person name="Kovar C."/>
            <person name="Lara F."/>
            <person name="Lee S."/>
            <person name="Mata R."/>
            <person name="Mathew T."/>
            <person name="Moen C."/>
            <person name="Morales K."/>
            <person name="Munidasa M."/>
            <person name="Nazareth L."/>
            <person name="Ngo R."/>
            <person name="Nguyen L."/>
            <person name="Okwuonu G."/>
            <person name="Ongeri F."/>
            <person name="Patil S."/>
            <person name="Petrosino J."/>
            <person name="Pham C."/>
            <person name="Pham P."/>
            <person name="Pu L.-L."/>
            <person name="Puazo M."/>
            <person name="Raj R."/>
            <person name="Reid J."/>
            <person name="Rouhana J."/>
            <person name="Saada N."/>
            <person name="Shang Y."/>
            <person name="Simmons D."/>
            <person name="Thornton R."/>
            <person name="Warren J."/>
            <person name="Weissenberger G."/>
            <person name="Zhang J."/>
            <person name="Zhang L."/>
            <person name="Zhou C."/>
            <person name="Zhu D."/>
            <person name="Muzny D."/>
            <person name="Worley K."/>
            <person name="Gibbs R."/>
        </authorList>
    </citation>
    <scope>NUCLEOTIDE SEQUENCE [LARGE SCALE GENOMIC DNA]</scope>
    <source>
        <strain evidence="3 4">DSM 17361</strain>
    </source>
</reference>
<keyword evidence="3" id="KW-0012">Acyltransferase</keyword>
<evidence type="ECO:0000313" key="3">
    <source>
        <dbReference type="EMBL" id="EFA45290.1"/>
    </source>
</evidence>
<keyword evidence="3" id="KW-0808">Transferase</keyword>
<dbReference type="EMBL" id="ACKS01000017">
    <property type="protein sequence ID" value="EFA45290.1"/>
    <property type="molecule type" value="Genomic_DNA"/>
</dbReference>
<evidence type="ECO:0000259" key="2">
    <source>
        <dbReference type="Pfam" id="PF01757"/>
    </source>
</evidence>
<comment type="caution">
    <text evidence="3">The sequence shown here is derived from an EMBL/GenBank/DDBJ whole genome shotgun (WGS) entry which is preliminary data.</text>
</comment>
<feature type="transmembrane region" description="Helical" evidence="1">
    <location>
        <begin position="112"/>
        <end position="131"/>
    </location>
</feature>
<feature type="transmembrane region" description="Helical" evidence="1">
    <location>
        <begin position="193"/>
        <end position="212"/>
    </location>
</feature>
<feature type="transmembrane region" description="Helical" evidence="1">
    <location>
        <begin position="218"/>
        <end position="241"/>
    </location>
</feature>
<dbReference type="PANTHER" id="PTHR37312:SF1">
    <property type="entry name" value="MEMBRANE-BOUND ACYLTRANSFERASE YKRP-RELATED"/>
    <property type="match status" value="1"/>
</dbReference>
<dbReference type="InterPro" id="IPR052734">
    <property type="entry name" value="Nod_factor_acetyltransferase"/>
</dbReference>
<name>D1PTN0_9BACT</name>
<feature type="domain" description="Acyltransferase 3" evidence="2">
    <location>
        <begin position="6"/>
        <end position="307"/>
    </location>
</feature>
<keyword evidence="1" id="KW-1133">Transmembrane helix</keyword>
<evidence type="ECO:0000313" key="4">
    <source>
        <dbReference type="Proteomes" id="UP000003160"/>
    </source>
</evidence>
<dbReference type="eggNOG" id="ENOG503318W">
    <property type="taxonomic scope" value="Bacteria"/>
</dbReference>
<dbReference type="InterPro" id="IPR002656">
    <property type="entry name" value="Acyl_transf_3_dom"/>
</dbReference>
<feature type="transmembrane region" description="Helical" evidence="1">
    <location>
        <begin position="290"/>
        <end position="312"/>
    </location>
</feature>
<dbReference type="Proteomes" id="UP000003160">
    <property type="component" value="Unassembled WGS sequence"/>
</dbReference>
<dbReference type="GO" id="GO:0016747">
    <property type="term" value="F:acyltransferase activity, transferring groups other than amino-acyl groups"/>
    <property type="evidence" value="ECO:0007669"/>
    <property type="project" value="InterPro"/>
</dbReference>
<feature type="transmembrane region" description="Helical" evidence="1">
    <location>
        <begin position="160"/>
        <end position="181"/>
    </location>
</feature>
<dbReference type="AlphaFoldDB" id="D1PTN0"/>
<proteinExistence type="predicted"/>